<feature type="chain" id="PRO_5014698040" description="FecR protein domain-containing protein" evidence="2">
    <location>
        <begin position="22"/>
        <end position="359"/>
    </location>
</feature>
<reference evidence="4 5" key="1">
    <citation type="submission" date="2018-01" db="EMBL/GenBank/DDBJ databases">
        <title>The draft genome sequence of Cohaesibacter sp. H1304.</title>
        <authorList>
            <person name="Wang N.-N."/>
            <person name="Du Z.-J."/>
        </authorList>
    </citation>
    <scope>NUCLEOTIDE SEQUENCE [LARGE SCALE GENOMIC DNA]</scope>
    <source>
        <strain evidence="4 5">H1304</strain>
    </source>
</reference>
<name>A0A2N5XMK5_9HYPH</name>
<sequence length="359" mass="37603">MSVLRVLVFITLVALSFQAGAQSRSQNHIQSGHAWIVAKLQGSAYIAQKDAKAIKVRRGMALEPGQTLSTRARTRLLLVRGKERIQVGSGAIMALPPAKYNKPGKTLILHQSGRLDLTVNKRRAKHFSVKTPYLVATVKGTTFWVDVREGRSVVSVSSGRVEVSNNSSGETTDITRGQTVTVKKSTNGTSTMTFDGTVATKGQKIKVRKYKKNIKKPNFYATVKTGGKTLALQPGSLKKTAPIESIKLLTISQRNLLRATAEQAQKEIGEVEAVASTVSQSVSQTVSSTVSSVTSGSSSNTASSETSDPGTSSSETSSSETNDSGSSTASSSSVGGAVGGVADTVSSAVSSVTSATGLF</sequence>
<comment type="caution">
    <text evidence="4">The sequence shown here is derived from an EMBL/GenBank/DDBJ whole genome shotgun (WGS) entry which is preliminary data.</text>
</comment>
<dbReference type="EMBL" id="PKUQ01000042">
    <property type="protein sequence ID" value="PLW75776.1"/>
    <property type="molecule type" value="Genomic_DNA"/>
</dbReference>
<dbReference type="InterPro" id="IPR006860">
    <property type="entry name" value="FecR"/>
</dbReference>
<keyword evidence="5" id="KW-1185">Reference proteome</keyword>
<feature type="domain" description="FecR protein" evidence="3">
    <location>
        <begin position="78"/>
        <end position="162"/>
    </location>
</feature>
<dbReference type="AlphaFoldDB" id="A0A2N5XMK5"/>
<dbReference type="Gene3D" id="2.60.120.1440">
    <property type="match status" value="1"/>
</dbReference>
<evidence type="ECO:0000256" key="1">
    <source>
        <dbReference type="SAM" id="MobiDB-lite"/>
    </source>
</evidence>
<dbReference type="Pfam" id="PF04773">
    <property type="entry name" value="FecR"/>
    <property type="match status" value="1"/>
</dbReference>
<dbReference type="Proteomes" id="UP000234881">
    <property type="component" value="Unassembled WGS sequence"/>
</dbReference>
<gene>
    <name evidence="4" type="ORF">C0081_16825</name>
</gene>
<accession>A0A2N5XMK5</accession>
<feature type="signal peptide" evidence="2">
    <location>
        <begin position="1"/>
        <end position="21"/>
    </location>
</feature>
<proteinExistence type="predicted"/>
<keyword evidence="2" id="KW-0732">Signal</keyword>
<evidence type="ECO:0000313" key="5">
    <source>
        <dbReference type="Proteomes" id="UP000234881"/>
    </source>
</evidence>
<dbReference type="RefSeq" id="WP_101535017.1">
    <property type="nucleotide sequence ID" value="NZ_PKUQ01000042.1"/>
</dbReference>
<feature type="region of interest" description="Disordered" evidence="1">
    <location>
        <begin position="285"/>
        <end position="340"/>
    </location>
</feature>
<evidence type="ECO:0000259" key="3">
    <source>
        <dbReference type="Pfam" id="PF04773"/>
    </source>
</evidence>
<dbReference type="OrthoDB" id="7210929at2"/>
<organism evidence="4 5">
    <name type="scientific">Cohaesibacter celericrescens</name>
    <dbReference type="NCBI Taxonomy" id="2067669"/>
    <lineage>
        <taxon>Bacteria</taxon>
        <taxon>Pseudomonadati</taxon>
        <taxon>Pseudomonadota</taxon>
        <taxon>Alphaproteobacteria</taxon>
        <taxon>Hyphomicrobiales</taxon>
        <taxon>Cohaesibacteraceae</taxon>
    </lineage>
</organism>
<evidence type="ECO:0000313" key="4">
    <source>
        <dbReference type="EMBL" id="PLW75776.1"/>
    </source>
</evidence>
<evidence type="ECO:0000256" key="2">
    <source>
        <dbReference type="SAM" id="SignalP"/>
    </source>
</evidence>
<protein>
    <recommendedName>
        <fullName evidence="3">FecR protein domain-containing protein</fullName>
    </recommendedName>
</protein>
<dbReference type="PANTHER" id="PTHR38731">
    <property type="entry name" value="LIPL45-RELATED LIPOPROTEIN-RELATED"/>
    <property type="match status" value="1"/>
</dbReference>